<keyword evidence="1" id="KW-0732">Signal</keyword>
<dbReference type="AlphaFoldDB" id="A0A812RV55"/>
<accession>A0A812RV55</accession>
<gene>
    <name evidence="2" type="primary">rihA</name>
    <name evidence="2" type="ORF">SNEC2469_LOCUS12729</name>
</gene>
<evidence type="ECO:0000256" key="1">
    <source>
        <dbReference type="SAM" id="SignalP"/>
    </source>
</evidence>
<feature type="chain" id="PRO_5032828345" evidence="1">
    <location>
        <begin position="19"/>
        <end position="247"/>
    </location>
</feature>
<proteinExistence type="predicted"/>
<dbReference type="EMBL" id="CAJNJA010020242">
    <property type="protein sequence ID" value="CAE7456969.1"/>
    <property type="molecule type" value="Genomic_DNA"/>
</dbReference>
<evidence type="ECO:0000313" key="2">
    <source>
        <dbReference type="EMBL" id="CAE7456969.1"/>
    </source>
</evidence>
<dbReference type="Proteomes" id="UP000601435">
    <property type="component" value="Unassembled WGS sequence"/>
</dbReference>
<sequence length="247" mass="26900">MTVAWWLPSLAVIQQVCCADVGKARLVISPDGGWHQPAAANGDSLLRSESVEHEDARAEENWKLVLKAGKTSKLGFSSPLWTNSDLLNKDSAEDKAEDAKYEAFNTVPFKKIRMCVDEPKDNCVEHELKKEYDNAKALFSGKYIKDTKVDQKGILKAFKVKKGTYQDCPMQRPGFNIECNGGNKARWGYCNNCASQACQNNDNDDADGAIGIGIAGQSTTGELGAGWTAYFASPGGQCRANGKTHKA</sequence>
<dbReference type="OrthoDB" id="425191at2759"/>
<name>A0A812RV55_9DINO</name>
<comment type="caution">
    <text evidence="2">The sequence shown here is derived from an EMBL/GenBank/DDBJ whole genome shotgun (WGS) entry which is preliminary data.</text>
</comment>
<organism evidence="2 3">
    <name type="scientific">Symbiodinium necroappetens</name>
    <dbReference type="NCBI Taxonomy" id="1628268"/>
    <lineage>
        <taxon>Eukaryota</taxon>
        <taxon>Sar</taxon>
        <taxon>Alveolata</taxon>
        <taxon>Dinophyceae</taxon>
        <taxon>Suessiales</taxon>
        <taxon>Symbiodiniaceae</taxon>
        <taxon>Symbiodinium</taxon>
    </lineage>
</organism>
<reference evidence="2" key="1">
    <citation type="submission" date="2021-02" db="EMBL/GenBank/DDBJ databases">
        <authorList>
            <person name="Dougan E. K."/>
            <person name="Rhodes N."/>
            <person name="Thang M."/>
            <person name="Chan C."/>
        </authorList>
    </citation>
    <scope>NUCLEOTIDE SEQUENCE</scope>
</reference>
<evidence type="ECO:0000313" key="3">
    <source>
        <dbReference type="Proteomes" id="UP000601435"/>
    </source>
</evidence>
<feature type="non-terminal residue" evidence="2">
    <location>
        <position position="1"/>
    </location>
</feature>
<protein>
    <submittedName>
        <fullName evidence="2">RihA protein</fullName>
    </submittedName>
</protein>
<feature type="signal peptide" evidence="1">
    <location>
        <begin position="1"/>
        <end position="18"/>
    </location>
</feature>
<keyword evidence="3" id="KW-1185">Reference proteome</keyword>